<dbReference type="AlphaFoldDB" id="A0A3R7FJX4"/>
<protein>
    <submittedName>
        <fullName evidence="1">Uncharacterized protein</fullName>
    </submittedName>
</protein>
<evidence type="ECO:0000313" key="1">
    <source>
        <dbReference type="EMBL" id="KAG5447046.1"/>
    </source>
</evidence>
<proteinExistence type="predicted"/>
<dbReference type="InParanoid" id="A0A3R7FJX4"/>
<reference evidence="1 2" key="2">
    <citation type="journal article" date="2021" name="Genomics">
        <title>High-quality reference genome for Clonorchis sinensis.</title>
        <authorList>
            <person name="Young N.D."/>
            <person name="Stroehlein A.J."/>
            <person name="Kinkar L."/>
            <person name="Wang T."/>
            <person name="Sohn W.M."/>
            <person name="Chang B.C.H."/>
            <person name="Kaur P."/>
            <person name="Weisz D."/>
            <person name="Dudchenko O."/>
            <person name="Aiden E.L."/>
            <person name="Korhonen P.K."/>
            <person name="Gasser R.B."/>
        </authorList>
    </citation>
    <scope>NUCLEOTIDE SEQUENCE [LARGE SCALE GENOMIC DNA]</scope>
    <source>
        <strain evidence="1">Cs-k2</strain>
    </source>
</reference>
<keyword evidence="2" id="KW-1185">Reference proteome</keyword>
<organism evidence="1 2">
    <name type="scientific">Clonorchis sinensis</name>
    <name type="common">Chinese liver fluke</name>
    <dbReference type="NCBI Taxonomy" id="79923"/>
    <lineage>
        <taxon>Eukaryota</taxon>
        <taxon>Metazoa</taxon>
        <taxon>Spiralia</taxon>
        <taxon>Lophotrochozoa</taxon>
        <taxon>Platyhelminthes</taxon>
        <taxon>Trematoda</taxon>
        <taxon>Digenea</taxon>
        <taxon>Opisthorchiida</taxon>
        <taxon>Opisthorchiata</taxon>
        <taxon>Opisthorchiidae</taxon>
        <taxon>Clonorchis</taxon>
    </lineage>
</organism>
<comment type="caution">
    <text evidence="1">The sequence shown here is derived from an EMBL/GenBank/DDBJ whole genome shotgun (WGS) entry which is preliminary data.</text>
</comment>
<gene>
    <name evidence="1" type="ORF">CSKR_108894</name>
</gene>
<accession>A0A3R7FJX4</accession>
<evidence type="ECO:0000313" key="2">
    <source>
        <dbReference type="Proteomes" id="UP000286415"/>
    </source>
</evidence>
<name>A0A3R7FJX4_CLOSI</name>
<dbReference type="EMBL" id="NIRI02000042">
    <property type="protein sequence ID" value="KAG5447046.1"/>
    <property type="molecule type" value="Genomic_DNA"/>
</dbReference>
<reference evidence="1 2" key="1">
    <citation type="journal article" date="2018" name="Biotechnol. Adv.">
        <title>Improved genomic resources and new bioinformatic workflow for the carcinogenic parasite Clonorchis sinensis: Biotechnological implications.</title>
        <authorList>
            <person name="Wang D."/>
            <person name="Korhonen P.K."/>
            <person name="Gasser R.B."/>
            <person name="Young N.D."/>
        </authorList>
    </citation>
    <scope>NUCLEOTIDE SEQUENCE [LARGE SCALE GENOMIC DNA]</scope>
    <source>
        <strain evidence="1">Cs-k2</strain>
    </source>
</reference>
<dbReference type="Proteomes" id="UP000286415">
    <property type="component" value="Unassembled WGS sequence"/>
</dbReference>
<sequence>MQKQRTKDEIVQWLEREFTDRKVRGLNLTSACRLPLSRLGNLAVSQPSVIPKNPNPRNSVRLSGADPPRVCTFLYHSSDSPN</sequence>